<name>A0AA95SG84_9BACI</name>
<keyword evidence="3" id="KW-1185">Reference proteome</keyword>
<sequence>MEFNLSNALNQGRRVNDIAADIRSSKNSLNVVKGSLGSSWKATEMTYINHHFDQLTTEISRLATELESIGNDIQSTANEVHREIEEKKAAEAKAKAEAEAKAKADAEAKAEAAAKAKANP</sequence>
<feature type="compositionally biased region" description="Basic and acidic residues" evidence="1">
    <location>
        <begin position="84"/>
        <end position="114"/>
    </location>
</feature>
<dbReference type="AlphaFoldDB" id="A0AA95SG84"/>
<dbReference type="RefSeq" id="WP_066092943.1">
    <property type="nucleotide sequence ID" value="NZ_CP126114.1"/>
</dbReference>
<dbReference type="Gene3D" id="1.10.287.1060">
    <property type="entry name" value="ESAT-6-like"/>
    <property type="match status" value="1"/>
</dbReference>
<gene>
    <name evidence="2" type="ORF">QNH39_25115</name>
</gene>
<dbReference type="EMBL" id="CP126114">
    <property type="protein sequence ID" value="WHY85841.1"/>
    <property type="molecule type" value="Genomic_DNA"/>
</dbReference>
<organism evidence="2 3">
    <name type="scientific">Neobacillus novalis</name>
    <dbReference type="NCBI Taxonomy" id="220687"/>
    <lineage>
        <taxon>Bacteria</taxon>
        <taxon>Bacillati</taxon>
        <taxon>Bacillota</taxon>
        <taxon>Bacilli</taxon>
        <taxon>Bacillales</taxon>
        <taxon>Bacillaceae</taxon>
        <taxon>Neobacillus</taxon>
    </lineage>
</organism>
<dbReference type="KEGG" id="nnv:QNH39_25115"/>
<dbReference type="Proteomes" id="UP001178288">
    <property type="component" value="Chromosome"/>
</dbReference>
<evidence type="ECO:0000256" key="1">
    <source>
        <dbReference type="SAM" id="MobiDB-lite"/>
    </source>
</evidence>
<evidence type="ECO:0000313" key="2">
    <source>
        <dbReference type="EMBL" id="WHY85841.1"/>
    </source>
</evidence>
<evidence type="ECO:0000313" key="3">
    <source>
        <dbReference type="Proteomes" id="UP001178288"/>
    </source>
</evidence>
<accession>A0AA95SG84</accession>
<feature type="region of interest" description="Disordered" evidence="1">
    <location>
        <begin position="84"/>
        <end position="120"/>
    </location>
</feature>
<protein>
    <submittedName>
        <fullName evidence="2">Uncharacterized protein</fullName>
    </submittedName>
</protein>
<proteinExistence type="predicted"/>
<reference evidence="2" key="1">
    <citation type="submission" date="2023-05" db="EMBL/GenBank/DDBJ databases">
        <title>Comparative genomics of Bacillaceae isolates and their secondary metabolite potential.</title>
        <authorList>
            <person name="Song L."/>
            <person name="Nielsen L.J."/>
            <person name="Mohite O."/>
            <person name="Xu X."/>
            <person name="Weber T."/>
            <person name="Kovacs A.T."/>
        </authorList>
    </citation>
    <scope>NUCLEOTIDE SEQUENCE</scope>
    <source>
        <strain evidence="2">XLM17</strain>
    </source>
</reference>